<evidence type="ECO:0000313" key="2">
    <source>
        <dbReference type="Proteomes" id="UP000321504"/>
    </source>
</evidence>
<accession>A0AA46QTN0</accession>
<dbReference type="Gene3D" id="3.40.50.300">
    <property type="entry name" value="P-loop containing nucleotide triphosphate hydrolases"/>
    <property type="match status" value="1"/>
</dbReference>
<proteinExistence type="predicted"/>
<name>A0AA46QTN0_VIBPH</name>
<organism evidence="1 2">
    <name type="scientific">Vibrio parahaemolyticus</name>
    <dbReference type="NCBI Taxonomy" id="670"/>
    <lineage>
        <taxon>Bacteria</taxon>
        <taxon>Pseudomonadati</taxon>
        <taxon>Pseudomonadota</taxon>
        <taxon>Gammaproteobacteria</taxon>
        <taxon>Vibrionales</taxon>
        <taxon>Vibrionaceae</taxon>
        <taxon>Vibrio</taxon>
    </lineage>
</organism>
<evidence type="ECO:0000313" key="1">
    <source>
        <dbReference type="EMBL" id="TXN13601.1"/>
    </source>
</evidence>
<dbReference type="EMBL" id="VRMQ01000011">
    <property type="protein sequence ID" value="TXN13601.1"/>
    <property type="molecule type" value="Genomic_DNA"/>
</dbReference>
<dbReference type="InterPro" id="IPR027417">
    <property type="entry name" value="P-loop_NTPase"/>
</dbReference>
<dbReference type="AlphaFoldDB" id="A0AA46QTN0"/>
<gene>
    <name evidence="1" type="ORF">FVP01_23185</name>
</gene>
<reference evidence="1 2" key="1">
    <citation type="submission" date="2019-08" db="EMBL/GenBank/DDBJ databases">
        <title>Emerging of two pre-pandemic pathogenic O4:KUT lineages of Vibrio parahaemolyticus in coastal eastern China.</title>
        <authorList>
            <person name="Yu H."/>
        </authorList>
    </citation>
    <scope>NUCLEOTIDE SEQUENCE [LARGE SCALE GENOMIC DNA]</scope>
    <source>
        <strain evidence="1 2">HZ17-383</strain>
    </source>
</reference>
<dbReference type="SUPFAM" id="SSF52540">
    <property type="entry name" value="P-loop containing nucleoside triphosphate hydrolases"/>
    <property type="match status" value="1"/>
</dbReference>
<comment type="caution">
    <text evidence="1">The sequence shown here is derived from an EMBL/GenBank/DDBJ whole genome shotgun (WGS) entry which is preliminary data.</text>
</comment>
<dbReference type="Pfam" id="PF13604">
    <property type="entry name" value="AAA_30"/>
    <property type="match status" value="1"/>
</dbReference>
<protein>
    <submittedName>
        <fullName evidence="1">DUF2075 domain-containing protein</fullName>
    </submittedName>
</protein>
<sequence length="500" mass="58216">MSSDMTRIRIKMKVINIISLLQAKTELSEQNYTAFLDYYSIKISQNELDDIKILIRSMHSLDQRMQIFNGYYVGYTINQISKEFDLLRIGRNYIVNIEIKNDSNVERIKKQLSQNRYYLKNLGKEIFSYTFVSSTNTLYFMDSDENISTINMSDMVGVLQSQELEQLEDINSLFDPSKFLISPFNTTERFLNGEYFLTGNQEQIKTNVLNGINSTGSYLCSICGNAGTGKTLLVYDIAKSSSTDKRVKIIHCGSLNDGQNELNQNGWAISPVKYLTSTNFNELDLLIIDESQRLREHQFSLLIEKANEHNFNLILSYDQSQTLANWESAANIEGKITANTSIKKHKLSEKIRTNKEISNLIKRLFNIKRNNIPNIKREYVDFEYFSSNEIARSFLLSLDDTHWEILRWTPSQYDNEHHKQHSLSFCKTSHEVIGQEFDNVVIVIDSNFYYDDDGKLKYNSKTYYNATKMLFQNITRTRKKLKVVIIKNEQILERCINIIE</sequence>
<dbReference type="RefSeq" id="WP_147724991.1">
    <property type="nucleotide sequence ID" value="NZ_VRMQ01000011.1"/>
</dbReference>
<dbReference type="Proteomes" id="UP000321504">
    <property type="component" value="Unassembled WGS sequence"/>
</dbReference>